<sequence length="44" mass="5306">MLKIYVKNIFILPAMGFIFIECFLISIVYYLIKKCLKELLYVKE</sequence>
<feature type="transmembrane region" description="Helical" evidence="1">
    <location>
        <begin position="9"/>
        <end position="32"/>
    </location>
</feature>
<dbReference type="EMBL" id="FN645459">
    <property type="protein sequence ID" value="CBI77780.1"/>
    <property type="molecule type" value="Genomic_DNA"/>
</dbReference>
<keyword evidence="1" id="KW-0812">Transmembrane</keyword>
<protein>
    <submittedName>
        <fullName evidence="2">Uncharacterized protein</fullName>
    </submittedName>
</protein>
<evidence type="ECO:0000256" key="1">
    <source>
        <dbReference type="SAM" id="Phobius"/>
    </source>
</evidence>
<dbReference type="AlphaFoldDB" id="E6YLM8"/>
<name>E6YLM8_9HYPH</name>
<keyword evidence="1" id="KW-1133">Transmembrane helix</keyword>
<organism evidence="2">
    <name type="scientific">Bartonella rochalimae ATCC BAA-1498</name>
    <dbReference type="NCBI Taxonomy" id="685782"/>
    <lineage>
        <taxon>Bacteria</taxon>
        <taxon>Pseudomonadati</taxon>
        <taxon>Pseudomonadota</taxon>
        <taxon>Alphaproteobacteria</taxon>
        <taxon>Hyphomicrobiales</taxon>
        <taxon>Bartonellaceae</taxon>
        <taxon>Bartonella</taxon>
    </lineage>
</organism>
<evidence type="ECO:0000313" key="2">
    <source>
        <dbReference type="EMBL" id="CBI77780.1"/>
    </source>
</evidence>
<reference evidence="2" key="1">
    <citation type="journal article" date="2011" name="PLoS Genet.">
        <title>Parallel evolution of a type IV secretion system in radiating lineages of the host-restricted bacterial pathogen Bartonella.</title>
        <authorList>
            <person name="Engel P."/>
            <person name="Salzburger W."/>
            <person name="Liesch M."/>
            <person name="Chang C.C."/>
            <person name="Maruyama S."/>
            <person name="Lanz C."/>
            <person name="Calteau A."/>
            <person name="Lajus A."/>
            <person name="Medigue C."/>
            <person name="Schuster S.C."/>
            <person name="Dehio C."/>
        </authorList>
    </citation>
    <scope>NUCLEOTIDE SEQUENCE</scope>
    <source>
        <strain evidence="2">ATCC BAA-1498</strain>
    </source>
</reference>
<keyword evidence="1" id="KW-0472">Membrane</keyword>
<accession>E6YLM8</accession>
<proteinExistence type="predicted"/>
<gene>
    <name evidence="2" type="ORF">BARRO_50129</name>
</gene>